<organism evidence="1">
    <name type="scientific">Rhizophora mucronata</name>
    <name type="common">Asiatic mangrove</name>
    <dbReference type="NCBI Taxonomy" id="61149"/>
    <lineage>
        <taxon>Eukaryota</taxon>
        <taxon>Viridiplantae</taxon>
        <taxon>Streptophyta</taxon>
        <taxon>Embryophyta</taxon>
        <taxon>Tracheophyta</taxon>
        <taxon>Spermatophyta</taxon>
        <taxon>Magnoliopsida</taxon>
        <taxon>eudicotyledons</taxon>
        <taxon>Gunneridae</taxon>
        <taxon>Pentapetalae</taxon>
        <taxon>rosids</taxon>
        <taxon>fabids</taxon>
        <taxon>Malpighiales</taxon>
        <taxon>Rhizophoraceae</taxon>
        <taxon>Rhizophora</taxon>
    </lineage>
</organism>
<evidence type="ECO:0000313" key="1">
    <source>
        <dbReference type="EMBL" id="MBX09577.1"/>
    </source>
</evidence>
<protein>
    <submittedName>
        <fullName evidence="1">Structural constituent of ribosome protein</fullName>
    </submittedName>
</protein>
<accession>A0A2P2KV75</accession>
<sequence>MISSFSSSNCSSSEPKRKILIIVDEQVQGKTQILQDNDPLNTVLKGNFTLEGVAWLTI</sequence>
<name>A0A2P2KV75_RHIMU</name>
<dbReference type="AlphaFoldDB" id="A0A2P2KV75"/>
<dbReference type="EMBL" id="GGEC01029093">
    <property type="protein sequence ID" value="MBX09577.1"/>
    <property type="molecule type" value="Transcribed_RNA"/>
</dbReference>
<reference evidence="1" key="1">
    <citation type="submission" date="2018-02" db="EMBL/GenBank/DDBJ databases">
        <title>Rhizophora mucronata_Transcriptome.</title>
        <authorList>
            <person name="Meera S.P."/>
            <person name="Sreeshan A."/>
            <person name="Augustine A."/>
        </authorList>
    </citation>
    <scope>NUCLEOTIDE SEQUENCE</scope>
    <source>
        <tissue evidence="1">Leaf</tissue>
    </source>
</reference>
<proteinExistence type="predicted"/>